<evidence type="ECO:0000313" key="4">
    <source>
        <dbReference type="EMBL" id="PQQ65907.1"/>
    </source>
</evidence>
<accession>A0A2K9E8Y8</accession>
<organism evidence="3 5">
    <name type="scientific">Acetivibrio saccincola</name>
    <dbReference type="NCBI Taxonomy" id="1677857"/>
    <lineage>
        <taxon>Bacteria</taxon>
        <taxon>Bacillati</taxon>
        <taxon>Bacillota</taxon>
        <taxon>Clostridia</taxon>
        <taxon>Eubacteriales</taxon>
        <taxon>Oscillospiraceae</taxon>
        <taxon>Acetivibrio</taxon>
    </lineage>
</organism>
<evidence type="ECO:0000313" key="3">
    <source>
        <dbReference type="EMBL" id="AUG59008.1"/>
    </source>
</evidence>
<sequence>MPFSEEKMYILKMLEEGKITSEEAARLLEAIGPDSKSTEYDFLKKKDKKVNFNEEITKVKDKLNDWKNEFKKTYKQKDFDKAVEEFASKMEKVGKGVAYATMGVADKIVDFVGSVVNINAFDIFGNYKAVTKTFEIENVNEDMEIEVEGLNGHILVKKHMDNNIKIRTVIKSPQDNADEILNFSQSDNLVSAKYNKIGNISVSHEIFLPVIKFKKLSLTTKNGKIYVEDVQAGDFKTATSSSSIDLMGVTSDKLSVSNKNGKIQFGYIIGKDIDINTDNSVIEIKHIKTENLNASTRNGRILVENIHHYEGSSIINMNLNTQNSGIKVNMNDMDTRGYKVKAHATNGEINLLIPEMVYKNISKQMKNNFVEAESNGYESFGNKVNIIAEAQNGYIEIIK</sequence>
<dbReference type="Proteomes" id="UP000233534">
    <property type="component" value="Chromosome"/>
</dbReference>
<proteinExistence type="predicted"/>
<dbReference type="AlphaFoldDB" id="A0A2K9E8Y8"/>
<evidence type="ECO:0000313" key="5">
    <source>
        <dbReference type="Proteomes" id="UP000233534"/>
    </source>
</evidence>
<keyword evidence="5" id="KW-1185">Reference proteome</keyword>
<dbReference type="Pfam" id="PF22746">
    <property type="entry name" value="SHOCT-like_DUF2089-C"/>
    <property type="match status" value="1"/>
</dbReference>
<reference evidence="3 5" key="1">
    <citation type="submission" date="2017-12" db="EMBL/GenBank/DDBJ databases">
        <title>Complete genome sequence of Herbivorax saccincola GGR1, a novel Cellulosome-producing hydrolytic bacterium in a thermophilic biogas plant, established by Illumina and Nanopore MinION sequencing.</title>
        <authorList>
            <person name="Pechtl A."/>
            <person name="Ruckert C."/>
            <person name="Koeck D.E."/>
            <person name="Maus I."/>
            <person name="Winkler A."/>
            <person name="Kalinowski J."/>
            <person name="Puhler A."/>
            <person name="Schwarz W.W."/>
            <person name="Zverlov V.V."/>
            <person name="Schluter A."/>
            <person name="Liebl W."/>
        </authorList>
    </citation>
    <scope>NUCLEOTIDE SEQUENCE [LARGE SCALE GENOMIC DNA]</scope>
    <source>
        <strain evidence="3">GGR1</strain>
        <strain evidence="5">SR1</strain>
    </source>
</reference>
<reference evidence="4 6" key="2">
    <citation type="journal article" date="2018" name="Syst. Appl. Microbiol.">
        <title>Characterization and high-quality draft genome sequence of Herbivorax saccincola A7, an anaerobic, alkaliphilic, thermophilic, cellulolytic, and xylanolytic bacterium.</title>
        <authorList>
            <person name="Aikawa S."/>
            <person name="Baramee S."/>
            <person name="Sermsathanaswadi J."/>
            <person name="Thianheng P."/>
            <person name="Tachaapaikoon C."/>
            <person name="Shikata A."/>
            <person name="Waeonukul R."/>
            <person name="Pason P."/>
            <person name="Ratanakhanokchai K."/>
            <person name="Kosugi A."/>
        </authorList>
    </citation>
    <scope>NUCLEOTIDE SEQUENCE [LARGE SCALE GENOMIC DNA]</scope>
    <source>
        <strain evidence="4 6">A7</strain>
    </source>
</reference>
<feature type="domain" description="YvlB/LiaX N-terminal" evidence="2">
    <location>
        <begin position="5"/>
        <end position="34"/>
    </location>
</feature>
<evidence type="ECO:0000313" key="6">
    <source>
        <dbReference type="Proteomes" id="UP000239720"/>
    </source>
</evidence>
<dbReference type="InterPro" id="IPR053959">
    <property type="entry name" value="YvlB/LiaX_N"/>
</dbReference>
<dbReference type="Pfam" id="PF13349">
    <property type="entry name" value="DUF4097"/>
    <property type="match status" value="1"/>
</dbReference>
<dbReference type="OrthoDB" id="1737456at2"/>
<name>A0A2K9E8Y8_9FIRM</name>
<dbReference type="Proteomes" id="UP000239720">
    <property type="component" value="Unassembled WGS sequence"/>
</dbReference>
<dbReference type="RefSeq" id="WP_101303788.1">
    <property type="nucleotide sequence ID" value="NZ_CP025197.1"/>
</dbReference>
<dbReference type="EMBL" id="CP025197">
    <property type="protein sequence ID" value="AUG59008.1"/>
    <property type="molecule type" value="Genomic_DNA"/>
</dbReference>
<dbReference type="InterPro" id="IPR025164">
    <property type="entry name" value="Toastrack_DUF4097"/>
</dbReference>
<protein>
    <submittedName>
        <fullName evidence="3">Uncharacterized protein</fullName>
    </submittedName>
</protein>
<evidence type="ECO:0000259" key="1">
    <source>
        <dbReference type="Pfam" id="PF13349"/>
    </source>
</evidence>
<feature type="domain" description="DUF4097" evidence="1">
    <location>
        <begin position="138"/>
        <end position="358"/>
    </location>
</feature>
<evidence type="ECO:0000259" key="2">
    <source>
        <dbReference type="Pfam" id="PF22746"/>
    </source>
</evidence>
<gene>
    <name evidence="4" type="ORF">B9R14_03420</name>
    <name evidence="3" type="ORF">HVS_15840</name>
</gene>
<dbReference type="KEGG" id="hsc:HVS_15840"/>
<dbReference type="EMBL" id="NEMB01000003">
    <property type="protein sequence ID" value="PQQ65907.1"/>
    <property type="molecule type" value="Genomic_DNA"/>
</dbReference>